<dbReference type="GO" id="GO:0016052">
    <property type="term" value="P:carbohydrate catabolic process"/>
    <property type="evidence" value="ECO:0007669"/>
    <property type="project" value="InterPro"/>
</dbReference>
<evidence type="ECO:0000256" key="2">
    <source>
        <dbReference type="ARBA" id="ARBA00023295"/>
    </source>
</evidence>
<dbReference type="InterPro" id="IPR002252">
    <property type="entry name" value="Glyco_hydro_36"/>
</dbReference>
<evidence type="ECO:0000313" key="5">
    <source>
        <dbReference type="EMBL" id="SHL03792.1"/>
    </source>
</evidence>
<gene>
    <name evidence="5" type="ORF">SAMN05444342_2815</name>
    <name evidence="4" type="ORF">ZOD2009_20687</name>
</gene>
<dbReference type="InterPro" id="IPR013785">
    <property type="entry name" value="Aldolase_TIM"/>
</dbReference>
<keyword evidence="2" id="KW-0326">Glycosidase</keyword>
<sequence length="734" mass="78785">MLERTRDATTLRYDIDEAQLSIHDANGVVFAGSPGVVLDGELVTPDGSEARSADATLDDSTPAVVHRCRRDGGEPVELRLELDTHPSGVVVTMELENESETAVTVDSFRIAGGNVEFGSDARVYRHGYQSWTPTGALPVGERFPPENEDAAPMMYDLATDGETRTSNYVTAVADGSRSLTLGFLDHDRYVTRFDIADDSTGVSGVTAVCPADGYRLARGETLTSSPLLADASRTVSDALAAWASAVGERMDARVPETVPTGWCSWYHYFTDVSEADVRENAEGLNEWGIPVALVQVDDGYTTAIGDWRSVNDDFSDMGALAADIESAGYTPGIWLAPFHVAADSAVATEHPEWLIADEDGPVGAGFRSGEYLYGLDATHPEVQTWLRETFHTVVHEWGYDYLKLDFLFAAALPGDYHDETATRADAYRTGLSIIRDVAGDETFILGCGAPIGPSVGIVDAMRIGPDVDPVWETPGESDSQPALKNAVRNTLNRQFTHRRLWLNDPDCQLVRTTTDLTDAERRAFAAVVALTGGLNVFSDAIEEIDDAGRNLLERTLPPARTGDVVGVGSEEFPDRLVCDHPFGDGATIAAFNWTDEPATVSVSPEEVGVSSPVAWDAFEERAVSLDGAGIERTLAPHDALLVHLSEPTDRPGVTGTRDALTGGSGAIRSTSWDDGTLTIERADAPPVEALVSVPEGWSFDGEDLAGGEDGTRIFAVELEAAVTELTFSPPSELD</sequence>
<dbReference type="PATRIC" id="fig|797209.4.peg.4048"/>
<keyword evidence="7" id="KW-1185">Reference proteome</keyword>
<evidence type="ECO:0000313" key="7">
    <source>
        <dbReference type="Proteomes" id="UP000184203"/>
    </source>
</evidence>
<evidence type="ECO:0000256" key="1">
    <source>
        <dbReference type="ARBA" id="ARBA00022801"/>
    </source>
</evidence>
<dbReference type="eggNOG" id="arCOG03663">
    <property type="taxonomic scope" value="Archaea"/>
</dbReference>
<accession>E7QZD0</accession>
<name>E7QZD0_HALPU</name>
<reference evidence="4 6" key="1">
    <citation type="journal article" date="2014" name="ISME J.">
        <title>Trehalose/2-sulfotrehalose biosynthesis and glycine-betaine uptake are widely spread mechanisms for osmoadaptation in the Halobacteriales.</title>
        <authorList>
            <person name="Youssef N.H."/>
            <person name="Savage-Ashlock K.N."/>
            <person name="McCully A.L."/>
            <person name="Luedtke B."/>
            <person name="Shaw E.I."/>
            <person name="Hoff W.D."/>
            <person name="Elshahed M.S."/>
        </authorList>
    </citation>
    <scope>NUCLEOTIDE SEQUENCE [LARGE SCALE GENOMIC DNA]</scope>
    <source>
        <strain evidence="4 6">DX253</strain>
    </source>
</reference>
<dbReference type="CDD" id="cd14791">
    <property type="entry name" value="GH36"/>
    <property type="match status" value="1"/>
</dbReference>
<dbReference type="EMBL" id="AEMG01000029">
    <property type="protein sequence ID" value="EFW90051.1"/>
    <property type="molecule type" value="Genomic_DNA"/>
</dbReference>
<organism evidence="4 6">
    <name type="scientific">Haladaptatus paucihalophilus DX253</name>
    <dbReference type="NCBI Taxonomy" id="797209"/>
    <lineage>
        <taxon>Archaea</taxon>
        <taxon>Methanobacteriati</taxon>
        <taxon>Methanobacteriota</taxon>
        <taxon>Stenosarchaea group</taxon>
        <taxon>Halobacteria</taxon>
        <taxon>Halobacteriales</taxon>
        <taxon>Haladaptataceae</taxon>
        <taxon>Haladaptatus</taxon>
    </lineage>
</organism>
<dbReference type="EMBL" id="FRAN01000004">
    <property type="protein sequence ID" value="SHL03792.1"/>
    <property type="molecule type" value="Genomic_DNA"/>
</dbReference>
<dbReference type="GO" id="GO:0004557">
    <property type="term" value="F:alpha-galactosidase activity"/>
    <property type="evidence" value="ECO:0007669"/>
    <property type="project" value="InterPro"/>
</dbReference>
<evidence type="ECO:0000313" key="6">
    <source>
        <dbReference type="Proteomes" id="UP000003751"/>
    </source>
</evidence>
<dbReference type="Gene3D" id="3.20.20.70">
    <property type="entry name" value="Aldolase class I"/>
    <property type="match status" value="1"/>
</dbReference>
<dbReference type="Proteomes" id="UP000003751">
    <property type="component" value="Unassembled WGS sequence"/>
</dbReference>
<dbReference type="STRING" id="797209.GCA_000376445_03180"/>
<feature type="region of interest" description="Disordered" evidence="3">
    <location>
        <begin position="647"/>
        <end position="666"/>
    </location>
</feature>
<proteinExistence type="predicted"/>
<dbReference type="PANTHER" id="PTHR43053:SF3">
    <property type="entry name" value="ALPHA-GALACTOSIDASE C-RELATED"/>
    <property type="match status" value="1"/>
</dbReference>
<dbReference type="Proteomes" id="UP000184203">
    <property type="component" value="Unassembled WGS sequence"/>
</dbReference>
<dbReference type="InterPro" id="IPR050985">
    <property type="entry name" value="Alpha-glycosidase_related"/>
</dbReference>
<dbReference type="OrthoDB" id="300486at2157"/>
<dbReference type="RefSeq" id="WP_007983111.1">
    <property type="nucleotide sequence ID" value="NZ_AEMG01000029.1"/>
</dbReference>
<dbReference type="PANTHER" id="PTHR43053">
    <property type="entry name" value="GLYCOSIDASE FAMILY 31"/>
    <property type="match status" value="1"/>
</dbReference>
<dbReference type="Pfam" id="PF02065">
    <property type="entry name" value="Melibiase"/>
    <property type="match status" value="1"/>
</dbReference>
<protein>
    <submittedName>
        <fullName evidence="4 5">Alpha-galactosidase</fullName>
    </submittedName>
</protein>
<evidence type="ECO:0000256" key="3">
    <source>
        <dbReference type="SAM" id="MobiDB-lite"/>
    </source>
</evidence>
<dbReference type="AlphaFoldDB" id="E7QZD0"/>
<evidence type="ECO:0000313" key="4">
    <source>
        <dbReference type="EMBL" id="EFW90051.1"/>
    </source>
</evidence>
<dbReference type="SUPFAM" id="SSF51445">
    <property type="entry name" value="(Trans)glycosidases"/>
    <property type="match status" value="1"/>
</dbReference>
<reference evidence="7" key="2">
    <citation type="submission" date="2016-11" db="EMBL/GenBank/DDBJ databases">
        <authorList>
            <person name="Varghese N."/>
            <person name="Submissions S."/>
        </authorList>
    </citation>
    <scope>NUCLEOTIDE SEQUENCE [LARGE SCALE GENOMIC DNA]</scope>
    <source>
        <strain evidence="7">DX253</strain>
    </source>
</reference>
<keyword evidence="1" id="KW-0378">Hydrolase</keyword>
<dbReference type="InterPro" id="IPR017853">
    <property type="entry name" value="GH"/>
</dbReference>
<reference evidence="5" key="3">
    <citation type="submission" date="2016-11" db="EMBL/GenBank/DDBJ databases">
        <authorList>
            <person name="Jaros S."/>
            <person name="Januszkiewicz K."/>
            <person name="Wedrychowicz H."/>
        </authorList>
    </citation>
    <scope>NUCLEOTIDE SEQUENCE [LARGE SCALE GENOMIC DNA]</scope>
    <source>
        <strain evidence="5">DX253</strain>
    </source>
</reference>